<sequence>MKPNNHILSVQDLPTVSDLAPVLNQPIIIDLLVLDIPPILDLPPVQFLPVQAPVIDHPPVQQPTKLPSFRCFSVIVWAPITAVWCSPLSEAFRLRVLSYPVNTT</sequence>
<protein>
    <submittedName>
        <fullName evidence="1">Uncharacterized protein</fullName>
    </submittedName>
</protein>
<organism evidence="1 2">
    <name type="scientific">Dreissena polymorpha</name>
    <name type="common">Zebra mussel</name>
    <name type="synonym">Mytilus polymorpha</name>
    <dbReference type="NCBI Taxonomy" id="45954"/>
    <lineage>
        <taxon>Eukaryota</taxon>
        <taxon>Metazoa</taxon>
        <taxon>Spiralia</taxon>
        <taxon>Lophotrochozoa</taxon>
        <taxon>Mollusca</taxon>
        <taxon>Bivalvia</taxon>
        <taxon>Autobranchia</taxon>
        <taxon>Heteroconchia</taxon>
        <taxon>Euheterodonta</taxon>
        <taxon>Imparidentia</taxon>
        <taxon>Neoheterodontei</taxon>
        <taxon>Myida</taxon>
        <taxon>Dreissenoidea</taxon>
        <taxon>Dreissenidae</taxon>
        <taxon>Dreissena</taxon>
    </lineage>
</organism>
<dbReference type="Proteomes" id="UP000828390">
    <property type="component" value="Unassembled WGS sequence"/>
</dbReference>
<proteinExistence type="predicted"/>
<accession>A0A9D4J9T0</accession>
<reference evidence="1" key="1">
    <citation type="journal article" date="2019" name="bioRxiv">
        <title>The Genome of the Zebra Mussel, Dreissena polymorpha: A Resource for Invasive Species Research.</title>
        <authorList>
            <person name="McCartney M.A."/>
            <person name="Auch B."/>
            <person name="Kono T."/>
            <person name="Mallez S."/>
            <person name="Zhang Y."/>
            <person name="Obille A."/>
            <person name="Becker A."/>
            <person name="Abrahante J.E."/>
            <person name="Garbe J."/>
            <person name="Badalamenti J.P."/>
            <person name="Herman A."/>
            <person name="Mangelson H."/>
            <person name="Liachko I."/>
            <person name="Sullivan S."/>
            <person name="Sone E.D."/>
            <person name="Koren S."/>
            <person name="Silverstein K.A.T."/>
            <person name="Beckman K.B."/>
            <person name="Gohl D.M."/>
        </authorList>
    </citation>
    <scope>NUCLEOTIDE SEQUENCE</scope>
    <source>
        <strain evidence="1">Duluth1</strain>
        <tissue evidence="1">Whole animal</tissue>
    </source>
</reference>
<gene>
    <name evidence="1" type="ORF">DPMN_132108</name>
</gene>
<comment type="caution">
    <text evidence="1">The sequence shown here is derived from an EMBL/GenBank/DDBJ whole genome shotgun (WGS) entry which is preliminary data.</text>
</comment>
<keyword evidence="2" id="KW-1185">Reference proteome</keyword>
<evidence type="ECO:0000313" key="2">
    <source>
        <dbReference type="Proteomes" id="UP000828390"/>
    </source>
</evidence>
<dbReference type="EMBL" id="JAIWYP010000006">
    <property type="protein sequence ID" value="KAH3803840.1"/>
    <property type="molecule type" value="Genomic_DNA"/>
</dbReference>
<evidence type="ECO:0000313" key="1">
    <source>
        <dbReference type="EMBL" id="KAH3803840.1"/>
    </source>
</evidence>
<dbReference type="AlphaFoldDB" id="A0A9D4J9T0"/>
<name>A0A9D4J9T0_DREPO</name>
<reference evidence="1" key="2">
    <citation type="submission" date="2020-11" db="EMBL/GenBank/DDBJ databases">
        <authorList>
            <person name="McCartney M.A."/>
            <person name="Auch B."/>
            <person name="Kono T."/>
            <person name="Mallez S."/>
            <person name="Becker A."/>
            <person name="Gohl D.M."/>
            <person name="Silverstein K.A.T."/>
            <person name="Koren S."/>
            <person name="Bechman K.B."/>
            <person name="Herman A."/>
            <person name="Abrahante J.E."/>
            <person name="Garbe J."/>
        </authorList>
    </citation>
    <scope>NUCLEOTIDE SEQUENCE</scope>
    <source>
        <strain evidence="1">Duluth1</strain>
        <tissue evidence="1">Whole animal</tissue>
    </source>
</reference>